<evidence type="ECO:0000313" key="9">
    <source>
        <dbReference type="Proteomes" id="UP000585474"/>
    </source>
</evidence>
<dbReference type="PANTHER" id="PTHR10634">
    <property type="entry name" value="AN1-TYPE ZINC FINGER PROTEIN"/>
    <property type="match status" value="1"/>
</dbReference>
<sequence length="228" mass="25659">MAQKREKEETELKVPETLIRTAPIPKAPKLAGAEDLTSSSARAPEIADLVADQPIRTCYAAERPDLVAPPSQRRKTVAASAEKRREVNRCSGCRRKVGLTGFRCRCGELFCSEHRYSDRHDCSFDYKAAGREAIARENPVLPLSSHELDQCLSRSCELDVQHKIFVGESWESSELGEFAPNGQPSWGRAGYSRELWEALSQWKTFVGRARSWECSESSLQMDFVDIYS</sequence>
<dbReference type="GO" id="GO:0008270">
    <property type="term" value="F:zinc ion binding"/>
    <property type="evidence" value="ECO:0007669"/>
    <property type="project" value="UniProtKB-KW"/>
</dbReference>
<dbReference type="SUPFAM" id="SSF118310">
    <property type="entry name" value="AN1-like Zinc finger"/>
    <property type="match status" value="1"/>
</dbReference>
<dbReference type="Pfam" id="PF01428">
    <property type="entry name" value="zf-AN1"/>
    <property type="match status" value="1"/>
</dbReference>
<name>A0A7J0H517_9ERIC</name>
<evidence type="ECO:0000259" key="7">
    <source>
        <dbReference type="PROSITE" id="PS51039"/>
    </source>
</evidence>
<dbReference type="Gene3D" id="4.10.1110.10">
    <property type="entry name" value="AN1-like Zinc finger"/>
    <property type="match status" value="1"/>
</dbReference>
<evidence type="ECO:0000313" key="8">
    <source>
        <dbReference type="EMBL" id="GFZ18190.1"/>
    </source>
</evidence>
<evidence type="ECO:0000256" key="1">
    <source>
        <dbReference type="ARBA" id="ARBA00003732"/>
    </source>
</evidence>
<evidence type="ECO:0000256" key="4">
    <source>
        <dbReference type="ARBA" id="ARBA00022833"/>
    </source>
</evidence>
<gene>
    <name evidence="8" type="ORF">Acr_26g0014590</name>
</gene>
<comment type="function">
    <text evidence="1">May be involved in environmental stress response.</text>
</comment>
<evidence type="ECO:0000256" key="5">
    <source>
        <dbReference type="PROSITE-ProRule" id="PRU00449"/>
    </source>
</evidence>
<dbReference type="SMART" id="SM00154">
    <property type="entry name" value="ZnF_AN1"/>
    <property type="match status" value="1"/>
</dbReference>
<keyword evidence="9" id="KW-1185">Reference proteome</keyword>
<accession>A0A7J0H517</accession>
<dbReference type="AlphaFoldDB" id="A0A7J0H517"/>
<keyword evidence="3 5" id="KW-0863">Zinc-finger</keyword>
<evidence type="ECO:0000256" key="6">
    <source>
        <dbReference type="SAM" id="MobiDB-lite"/>
    </source>
</evidence>
<comment type="caution">
    <text evidence="8">The sequence shown here is derived from an EMBL/GenBank/DDBJ whole genome shotgun (WGS) entry which is preliminary data.</text>
</comment>
<dbReference type="FunFam" id="4.10.1110.10:FF:000001">
    <property type="entry name" value="Zinc finger AN1-type containing 6"/>
    <property type="match status" value="1"/>
</dbReference>
<dbReference type="Proteomes" id="UP000585474">
    <property type="component" value="Unassembled WGS sequence"/>
</dbReference>
<keyword evidence="4" id="KW-0862">Zinc</keyword>
<dbReference type="PROSITE" id="PS51039">
    <property type="entry name" value="ZF_AN1"/>
    <property type="match status" value="1"/>
</dbReference>
<dbReference type="EMBL" id="BJWL01000026">
    <property type="protein sequence ID" value="GFZ18190.1"/>
    <property type="molecule type" value="Genomic_DNA"/>
</dbReference>
<dbReference type="InterPro" id="IPR035896">
    <property type="entry name" value="AN1-like_Znf"/>
</dbReference>
<reference evidence="8 9" key="1">
    <citation type="submission" date="2019-07" db="EMBL/GenBank/DDBJ databases">
        <title>De Novo Assembly of kiwifruit Actinidia rufa.</title>
        <authorList>
            <person name="Sugita-Konishi S."/>
            <person name="Sato K."/>
            <person name="Mori E."/>
            <person name="Abe Y."/>
            <person name="Kisaki G."/>
            <person name="Hamano K."/>
            <person name="Suezawa K."/>
            <person name="Otani M."/>
            <person name="Fukuda T."/>
            <person name="Manabe T."/>
            <person name="Gomi K."/>
            <person name="Tabuchi M."/>
            <person name="Akimitsu K."/>
            <person name="Kataoka I."/>
        </authorList>
    </citation>
    <scope>NUCLEOTIDE SEQUENCE [LARGE SCALE GENOMIC DNA]</scope>
    <source>
        <strain evidence="9">cv. Fuchu</strain>
    </source>
</reference>
<dbReference type="GO" id="GO:0004842">
    <property type="term" value="F:ubiquitin-protein transferase activity"/>
    <property type="evidence" value="ECO:0007669"/>
    <property type="project" value="TreeGrafter"/>
</dbReference>
<keyword evidence="2" id="KW-0479">Metal-binding</keyword>
<evidence type="ECO:0000256" key="2">
    <source>
        <dbReference type="ARBA" id="ARBA00022723"/>
    </source>
</evidence>
<dbReference type="PANTHER" id="PTHR10634:SF22">
    <property type="entry name" value="ZINC FINGER A20 AND AN1 DOMAIN-CONTAINING STRESS-ASSOCIATED PROTEIN 5"/>
    <property type="match status" value="1"/>
</dbReference>
<dbReference type="InterPro" id="IPR050652">
    <property type="entry name" value="AN1_A20_ZnFinger"/>
</dbReference>
<feature type="region of interest" description="Disordered" evidence="6">
    <location>
        <begin position="1"/>
        <end position="41"/>
    </location>
</feature>
<proteinExistence type="predicted"/>
<feature type="compositionally biased region" description="Basic and acidic residues" evidence="6">
    <location>
        <begin position="1"/>
        <end position="14"/>
    </location>
</feature>
<dbReference type="InterPro" id="IPR000058">
    <property type="entry name" value="Znf_AN1"/>
</dbReference>
<evidence type="ECO:0000256" key="3">
    <source>
        <dbReference type="ARBA" id="ARBA00022771"/>
    </source>
</evidence>
<dbReference type="GO" id="GO:0016567">
    <property type="term" value="P:protein ubiquitination"/>
    <property type="evidence" value="ECO:0007669"/>
    <property type="project" value="TreeGrafter"/>
</dbReference>
<protein>
    <submittedName>
        <fullName evidence="8">A20/AN1-like zinc finger family protein</fullName>
    </submittedName>
</protein>
<dbReference type="OrthoDB" id="428577at2759"/>
<organism evidence="8 9">
    <name type="scientific">Actinidia rufa</name>
    <dbReference type="NCBI Taxonomy" id="165716"/>
    <lineage>
        <taxon>Eukaryota</taxon>
        <taxon>Viridiplantae</taxon>
        <taxon>Streptophyta</taxon>
        <taxon>Embryophyta</taxon>
        <taxon>Tracheophyta</taxon>
        <taxon>Spermatophyta</taxon>
        <taxon>Magnoliopsida</taxon>
        <taxon>eudicotyledons</taxon>
        <taxon>Gunneridae</taxon>
        <taxon>Pentapetalae</taxon>
        <taxon>asterids</taxon>
        <taxon>Ericales</taxon>
        <taxon>Actinidiaceae</taxon>
        <taxon>Actinidia</taxon>
    </lineage>
</organism>
<feature type="domain" description="AN1-type" evidence="7">
    <location>
        <begin position="84"/>
        <end position="130"/>
    </location>
</feature>